<gene>
    <name evidence="2" type="ORF">MANES_17G124000</name>
</gene>
<accession>A0A2C9U949</accession>
<organism evidence="2">
    <name type="scientific">Manihot esculenta</name>
    <name type="common">Cassava</name>
    <name type="synonym">Jatropha manihot</name>
    <dbReference type="NCBI Taxonomy" id="3983"/>
    <lineage>
        <taxon>Eukaryota</taxon>
        <taxon>Viridiplantae</taxon>
        <taxon>Streptophyta</taxon>
        <taxon>Embryophyta</taxon>
        <taxon>Tracheophyta</taxon>
        <taxon>Spermatophyta</taxon>
        <taxon>Magnoliopsida</taxon>
        <taxon>eudicotyledons</taxon>
        <taxon>Gunneridae</taxon>
        <taxon>Pentapetalae</taxon>
        <taxon>rosids</taxon>
        <taxon>fabids</taxon>
        <taxon>Malpighiales</taxon>
        <taxon>Euphorbiaceae</taxon>
        <taxon>Crotonoideae</taxon>
        <taxon>Manihoteae</taxon>
        <taxon>Manihot</taxon>
    </lineage>
</organism>
<protein>
    <submittedName>
        <fullName evidence="2">Uncharacterized protein</fullName>
    </submittedName>
</protein>
<feature type="transmembrane region" description="Helical" evidence="1">
    <location>
        <begin position="23"/>
        <end position="53"/>
    </location>
</feature>
<keyword evidence="1" id="KW-1133">Transmembrane helix</keyword>
<keyword evidence="1" id="KW-0812">Transmembrane</keyword>
<keyword evidence="1" id="KW-0472">Membrane</keyword>
<reference evidence="2" key="1">
    <citation type="submission" date="2016-02" db="EMBL/GenBank/DDBJ databases">
        <title>WGS assembly of Manihot esculenta.</title>
        <authorList>
            <person name="Bredeson J.V."/>
            <person name="Prochnik S.E."/>
            <person name="Lyons J.B."/>
            <person name="Schmutz J."/>
            <person name="Grimwood J."/>
            <person name="Vrebalov J."/>
            <person name="Bart R.S."/>
            <person name="Amuge T."/>
            <person name="Ferguson M.E."/>
            <person name="Green R."/>
            <person name="Putnam N."/>
            <person name="Stites J."/>
            <person name="Rounsley S."/>
            <person name="Rokhsar D.S."/>
        </authorList>
    </citation>
    <scope>NUCLEOTIDE SEQUENCE [LARGE SCALE GENOMIC DNA]</scope>
    <source>
        <tissue evidence="2">Leaf</tissue>
    </source>
</reference>
<dbReference type="AlphaFoldDB" id="A0A2C9U949"/>
<evidence type="ECO:0000313" key="2">
    <source>
        <dbReference type="EMBL" id="OAY25841.1"/>
    </source>
</evidence>
<dbReference type="EMBL" id="CM004403">
    <property type="protein sequence ID" value="OAY25841.1"/>
    <property type="molecule type" value="Genomic_DNA"/>
</dbReference>
<evidence type="ECO:0000256" key="1">
    <source>
        <dbReference type="SAM" id="Phobius"/>
    </source>
</evidence>
<proteinExistence type="predicted"/>
<name>A0A2C9U949_MANES</name>
<sequence>MRKQQSGSLPGLLMDRVFRAQDIWASLVSFFLFDPLFSPTVFMLSGIGPAFTYDNEIFQQQKKLFNIQQITIGKTK</sequence>